<evidence type="ECO:0000256" key="5">
    <source>
        <dbReference type="ARBA" id="ARBA00022989"/>
    </source>
</evidence>
<keyword evidence="9" id="KW-0378">Hydrolase</keyword>
<dbReference type="GO" id="GO:0004252">
    <property type="term" value="F:serine-type endopeptidase activity"/>
    <property type="evidence" value="ECO:0007669"/>
    <property type="project" value="InterPro"/>
</dbReference>
<dbReference type="SUPFAM" id="SSF144091">
    <property type="entry name" value="Rhomboid-like"/>
    <property type="match status" value="1"/>
</dbReference>
<dbReference type="PANTHER" id="PTHR43066:SF26">
    <property type="entry name" value="RHOMBOID PROTEASE GLPG"/>
    <property type="match status" value="1"/>
</dbReference>
<keyword evidence="5 7" id="KW-1133">Transmembrane helix</keyword>
<dbReference type="AlphaFoldDB" id="A0AB39UVR5"/>
<keyword evidence="4 7" id="KW-0812">Transmembrane</keyword>
<feature type="transmembrane region" description="Helical" evidence="7">
    <location>
        <begin position="76"/>
        <end position="96"/>
    </location>
</feature>
<keyword evidence="6 7" id="KW-0472">Membrane</keyword>
<accession>A0AB39UVR5</accession>
<feature type="domain" description="Peptidase S54 rhomboid" evidence="8">
    <location>
        <begin position="67"/>
        <end position="221"/>
    </location>
</feature>
<keyword evidence="3" id="KW-0997">Cell inner membrane</keyword>
<dbReference type="InterPro" id="IPR022764">
    <property type="entry name" value="Peptidase_S54_rhomboid_dom"/>
</dbReference>
<dbReference type="EC" id="3.4.21.-" evidence="9"/>
<dbReference type="Gene3D" id="1.20.1540.10">
    <property type="entry name" value="Rhomboid-like"/>
    <property type="match status" value="1"/>
</dbReference>
<reference evidence="9" key="1">
    <citation type="submission" date="2024-05" db="EMBL/GenBank/DDBJ databases">
        <title>Genome sequencing of novel strain.</title>
        <authorList>
            <person name="Ganbat D."/>
            <person name="Ganbat S."/>
            <person name="Lee S.-J."/>
        </authorList>
    </citation>
    <scope>NUCLEOTIDE SEQUENCE</scope>
    <source>
        <strain evidence="9">SMD15-11</strain>
    </source>
</reference>
<feature type="transmembrane region" description="Helical" evidence="7">
    <location>
        <begin position="132"/>
        <end position="150"/>
    </location>
</feature>
<organism evidence="9">
    <name type="scientific">Thermohahella caldifontis</name>
    <dbReference type="NCBI Taxonomy" id="3142973"/>
    <lineage>
        <taxon>Bacteria</taxon>
        <taxon>Pseudomonadati</taxon>
        <taxon>Pseudomonadota</taxon>
        <taxon>Gammaproteobacteria</taxon>
        <taxon>Oceanospirillales</taxon>
        <taxon>Hahellaceae</taxon>
        <taxon>Thermohahella</taxon>
    </lineage>
</organism>
<dbReference type="FunFam" id="1.20.1540.10:FF:000027">
    <property type="entry name" value="Rhomboid family intramembrane serine protease"/>
    <property type="match status" value="1"/>
</dbReference>
<dbReference type="PANTHER" id="PTHR43066">
    <property type="entry name" value="RHOMBOID-RELATED PROTEIN"/>
    <property type="match status" value="1"/>
</dbReference>
<feature type="transmembrane region" description="Helical" evidence="7">
    <location>
        <begin position="108"/>
        <end position="126"/>
    </location>
</feature>
<comment type="subcellular location">
    <subcellularLocation>
        <location evidence="1">Membrane</location>
        <topology evidence="1">Multi-pass membrane protein</topology>
    </subcellularLocation>
</comment>
<dbReference type="GO" id="GO:0006508">
    <property type="term" value="P:proteolysis"/>
    <property type="evidence" value="ECO:0007669"/>
    <property type="project" value="UniProtKB-KW"/>
</dbReference>
<dbReference type="KEGG" id="tcd:AAIA72_15795"/>
<evidence type="ECO:0000256" key="6">
    <source>
        <dbReference type="ARBA" id="ARBA00023136"/>
    </source>
</evidence>
<keyword evidence="9" id="KW-0645">Protease</keyword>
<dbReference type="RefSeq" id="WP_369601251.1">
    <property type="nucleotide sequence ID" value="NZ_CP154858.1"/>
</dbReference>
<evidence type="ECO:0000256" key="3">
    <source>
        <dbReference type="ARBA" id="ARBA00022519"/>
    </source>
</evidence>
<feature type="transmembrane region" description="Helical" evidence="7">
    <location>
        <begin position="12"/>
        <end position="32"/>
    </location>
</feature>
<evidence type="ECO:0000313" key="9">
    <source>
        <dbReference type="EMBL" id="XDT72239.1"/>
    </source>
</evidence>
<evidence type="ECO:0000256" key="1">
    <source>
        <dbReference type="ARBA" id="ARBA00004141"/>
    </source>
</evidence>
<evidence type="ECO:0000256" key="7">
    <source>
        <dbReference type="SAM" id="Phobius"/>
    </source>
</evidence>
<proteinExistence type="predicted"/>
<protein>
    <submittedName>
        <fullName evidence="9">Rhomboid family intramembrane serine protease</fullName>
        <ecNumber evidence="9">3.4.21.-</ecNumber>
    </submittedName>
</protein>
<feature type="transmembrane region" description="Helical" evidence="7">
    <location>
        <begin position="202"/>
        <end position="222"/>
    </location>
</feature>
<evidence type="ECO:0000256" key="4">
    <source>
        <dbReference type="ARBA" id="ARBA00022692"/>
    </source>
</evidence>
<dbReference type="Pfam" id="PF01694">
    <property type="entry name" value="Rhomboid"/>
    <property type="match status" value="1"/>
</dbReference>
<gene>
    <name evidence="9" type="ORF">AAIA72_15795</name>
</gene>
<dbReference type="GO" id="GO:0016020">
    <property type="term" value="C:membrane"/>
    <property type="evidence" value="ECO:0007669"/>
    <property type="project" value="UniProtKB-SubCell"/>
</dbReference>
<keyword evidence="2" id="KW-1003">Cell membrane</keyword>
<evidence type="ECO:0000256" key="2">
    <source>
        <dbReference type="ARBA" id="ARBA00022475"/>
    </source>
</evidence>
<feature type="transmembrane region" description="Helical" evidence="7">
    <location>
        <begin position="157"/>
        <end position="182"/>
    </location>
</feature>
<dbReference type="InterPro" id="IPR035952">
    <property type="entry name" value="Rhomboid-like_sf"/>
</dbReference>
<name>A0AB39UVR5_9GAMM</name>
<evidence type="ECO:0000259" key="8">
    <source>
        <dbReference type="Pfam" id="PF01694"/>
    </source>
</evidence>
<sequence>MFPIRDTIPSRYVPWMTWLLIGLNSAIFLFQVSLPPELQERFIYMFGLVPARYSQPEWAIWAGLPLGDYWPFLTSMFLHGSWMHLIGNMWTLWIFGDNVEDRMGPWRYLAFYILCGLAAAVLHTLLNLDARIPTVGASGAISGVLGAYFLMFRHSQIIVMVPVLIFPFFFTIPATLYLLVWFGMQLLPGTASLFMPQNMGGVAWWAHVGGFIAGMVLYRLFLDPLRNLRFYRDQASWRTLF</sequence>
<dbReference type="EMBL" id="CP154858">
    <property type="protein sequence ID" value="XDT72239.1"/>
    <property type="molecule type" value="Genomic_DNA"/>
</dbReference>